<dbReference type="GO" id="GO:0005509">
    <property type="term" value="F:calcium ion binding"/>
    <property type="evidence" value="ECO:0007669"/>
    <property type="project" value="InterPro"/>
</dbReference>
<dbReference type="PROSITE" id="PS00018">
    <property type="entry name" value="EF_HAND_1"/>
    <property type="match status" value="1"/>
</dbReference>
<accession>A0A8W8I6H7</accession>
<keyword evidence="1" id="KW-0479">Metal-binding</keyword>
<feature type="domain" description="EF-hand" evidence="4">
    <location>
        <begin position="361"/>
        <end position="396"/>
    </location>
</feature>
<sequence length="771" mass="89128">MPGEQLTCVVQLAYEKCGGSSLQRSTISDVFSSVNTYKCLCYTKKDLFKLGDVVKFCQLKEFILSKRDTKCTKREIQDRIELACWNQCKNVYTKCPIGQSEVFKLWQIFNRIADEESYPPVLTKPQATWILEKFSSITENTLKMSQYETGDLTFSHFLSYLQKKFDVGSLTSATKEIHEWLVKEIIKSDWVYIRIKRRSNWSPWQKKWVDLTPGKLLLSNKKIDKQSSTASKIVFYIPEETRIQKTDIGVNCMTHIIHISHSPVFEFHFATLSENAMDLWLQGFNDSLKYCIENTSPIQLILKNHDNSKEAPQFCLKERENSFLKFKNEKVERKSAMIRGISVAEKKATNKCLLRLNSLSTERKKIKCVFLDFDKDGDGYLEKKEFCLALKKMGLMNINETESEEIFNNIDKDGNGMIIFDEFYEYFIENILCDEKSVLRKAFVEADKKQRGVVNFKEFSEFVKNRNTSVTLEKVLSTFDKLCGENEKEELTYQDFEHVSILEELGLFPSSLDSFEAQLKSRFDTSNSNILREKLKERWQKFASFKRQGENGETVMTGSSDIVDDFVPGEYNLKDLANFNDLPTILPKMTVVRGVSWETSNIPNTSGNLVFPSDFNGVIEVEIATNELLAYYQCSFADGKSARVYLPYRHAVQDFTYKDDYLTNYVENKNGGAGLERHAFAHIDCPLDEDSGLFILGKLDEDELHITAFKIPKRHTLFVPGYCIHSNDYLKGTWRTMLSDEANIDHVYLKRGLQDEENHSILQSFTFQFSS</sequence>
<organism evidence="5 6">
    <name type="scientific">Magallana gigas</name>
    <name type="common">Pacific oyster</name>
    <name type="synonym">Crassostrea gigas</name>
    <dbReference type="NCBI Taxonomy" id="29159"/>
    <lineage>
        <taxon>Eukaryota</taxon>
        <taxon>Metazoa</taxon>
        <taxon>Spiralia</taxon>
        <taxon>Lophotrochozoa</taxon>
        <taxon>Mollusca</taxon>
        <taxon>Bivalvia</taxon>
        <taxon>Autobranchia</taxon>
        <taxon>Pteriomorphia</taxon>
        <taxon>Ostreida</taxon>
        <taxon>Ostreoidea</taxon>
        <taxon>Ostreidae</taxon>
        <taxon>Magallana</taxon>
    </lineage>
</organism>
<dbReference type="EnsemblMetazoa" id="G12718.1">
    <property type="protein sequence ID" value="G12718.1:cds"/>
    <property type="gene ID" value="G12718"/>
</dbReference>
<dbReference type="CDD" id="cd00821">
    <property type="entry name" value="PH"/>
    <property type="match status" value="1"/>
</dbReference>
<keyword evidence="3" id="KW-0106">Calcium</keyword>
<dbReference type="GO" id="GO:0043226">
    <property type="term" value="C:organelle"/>
    <property type="evidence" value="ECO:0007669"/>
    <property type="project" value="UniProtKB-ARBA"/>
</dbReference>
<evidence type="ECO:0000259" key="4">
    <source>
        <dbReference type="PROSITE" id="PS50222"/>
    </source>
</evidence>
<dbReference type="Pfam" id="PF13499">
    <property type="entry name" value="EF-hand_7"/>
    <property type="match status" value="1"/>
</dbReference>
<dbReference type="FunFam" id="1.10.238.10:FF:000178">
    <property type="entry name" value="Calmodulin-2 A"/>
    <property type="match status" value="1"/>
</dbReference>
<dbReference type="Gene3D" id="2.30.29.30">
    <property type="entry name" value="Pleckstrin-homology domain (PH domain)/Phosphotyrosine-binding domain (PTB)"/>
    <property type="match status" value="1"/>
</dbReference>
<keyword evidence="6" id="KW-1185">Reference proteome</keyword>
<dbReference type="SUPFAM" id="SSF47473">
    <property type="entry name" value="EF-hand"/>
    <property type="match status" value="1"/>
</dbReference>
<dbReference type="InterPro" id="IPR051581">
    <property type="entry name" value="Ca-bind"/>
</dbReference>
<dbReference type="SMART" id="SM00054">
    <property type="entry name" value="EFh"/>
    <property type="match status" value="3"/>
</dbReference>
<dbReference type="InterPro" id="IPR002048">
    <property type="entry name" value="EF_hand_dom"/>
</dbReference>
<name>A0A8W8I6H7_MAGGI</name>
<evidence type="ECO:0000313" key="6">
    <source>
        <dbReference type="Proteomes" id="UP000005408"/>
    </source>
</evidence>
<feature type="domain" description="EF-hand" evidence="4">
    <location>
        <begin position="398"/>
        <end position="433"/>
    </location>
</feature>
<dbReference type="Gene3D" id="1.10.238.10">
    <property type="entry name" value="EF-hand"/>
    <property type="match status" value="1"/>
</dbReference>
<dbReference type="AlphaFoldDB" id="A0A8W8I6H7"/>
<dbReference type="PANTHER" id="PTHR34524">
    <property type="entry name" value="CALCYPHOSIN"/>
    <property type="match status" value="1"/>
</dbReference>
<evidence type="ECO:0000256" key="1">
    <source>
        <dbReference type="ARBA" id="ARBA00022723"/>
    </source>
</evidence>
<feature type="domain" description="EF-hand" evidence="4">
    <location>
        <begin position="434"/>
        <end position="469"/>
    </location>
</feature>
<dbReference type="InterPro" id="IPR011993">
    <property type="entry name" value="PH-like_dom_sf"/>
</dbReference>
<dbReference type="Proteomes" id="UP000005408">
    <property type="component" value="Unassembled WGS sequence"/>
</dbReference>
<evidence type="ECO:0000256" key="3">
    <source>
        <dbReference type="ARBA" id="ARBA00022837"/>
    </source>
</evidence>
<dbReference type="SUPFAM" id="SSF50729">
    <property type="entry name" value="PH domain-like"/>
    <property type="match status" value="1"/>
</dbReference>
<dbReference type="PROSITE" id="PS50222">
    <property type="entry name" value="EF_HAND_2"/>
    <property type="match status" value="3"/>
</dbReference>
<protein>
    <recommendedName>
        <fullName evidence="4">EF-hand domain-containing protein</fullName>
    </recommendedName>
</protein>
<keyword evidence="2" id="KW-0677">Repeat</keyword>
<dbReference type="CDD" id="cd00051">
    <property type="entry name" value="EFh"/>
    <property type="match status" value="1"/>
</dbReference>
<evidence type="ECO:0000256" key="2">
    <source>
        <dbReference type="ARBA" id="ARBA00022737"/>
    </source>
</evidence>
<proteinExistence type="predicted"/>
<reference evidence="5" key="1">
    <citation type="submission" date="2022-08" db="UniProtKB">
        <authorList>
            <consortium name="EnsemblMetazoa"/>
        </authorList>
    </citation>
    <scope>IDENTIFICATION</scope>
    <source>
        <strain evidence="5">05x7-T-G4-1.051#20</strain>
    </source>
</reference>
<dbReference type="InterPro" id="IPR011992">
    <property type="entry name" value="EF-hand-dom_pair"/>
</dbReference>
<dbReference type="InterPro" id="IPR018247">
    <property type="entry name" value="EF_Hand_1_Ca_BS"/>
</dbReference>
<evidence type="ECO:0000313" key="5">
    <source>
        <dbReference type="EnsemblMetazoa" id="G12718.1:cds"/>
    </source>
</evidence>